<feature type="compositionally biased region" description="Basic and acidic residues" evidence="1">
    <location>
        <begin position="1"/>
        <end position="14"/>
    </location>
</feature>
<dbReference type="Proteomes" id="UP000683925">
    <property type="component" value="Unassembled WGS sequence"/>
</dbReference>
<comment type="caution">
    <text evidence="2">The sequence shown here is derived from an EMBL/GenBank/DDBJ whole genome shotgun (WGS) entry which is preliminary data.</text>
</comment>
<keyword evidence="3" id="KW-1185">Reference proteome</keyword>
<proteinExistence type="predicted"/>
<name>A0A8S1TY14_PAROT</name>
<protein>
    <submittedName>
        <fullName evidence="2">Uncharacterized protein</fullName>
    </submittedName>
</protein>
<feature type="region of interest" description="Disordered" evidence="1">
    <location>
        <begin position="1"/>
        <end position="23"/>
    </location>
</feature>
<sequence>MGNSESNKKNDPNELKTGQEVSAQFDPELSQSLKDLDSSFQILIESTNQIGAKLNSILEGMHEKASKFQDKT</sequence>
<reference evidence="2" key="1">
    <citation type="submission" date="2021-01" db="EMBL/GenBank/DDBJ databases">
        <authorList>
            <consortium name="Genoscope - CEA"/>
            <person name="William W."/>
        </authorList>
    </citation>
    <scope>NUCLEOTIDE SEQUENCE</scope>
</reference>
<dbReference type="EMBL" id="CAJJDP010000033">
    <property type="protein sequence ID" value="CAD8157198.1"/>
    <property type="molecule type" value="Genomic_DNA"/>
</dbReference>
<evidence type="ECO:0000313" key="3">
    <source>
        <dbReference type="Proteomes" id="UP000683925"/>
    </source>
</evidence>
<evidence type="ECO:0000256" key="1">
    <source>
        <dbReference type="SAM" id="MobiDB-lite"/>
    </source>
</evidence>
<dbReference type="AlphaFoldDB" id="A0A8S1TY14"/>
<accession>A0A8S1TY14</accession>
<evidence type="ECO:0000313" key="2">
    <source>
        <dbReference type="EMBL" id="CAD8157198.1"/>
    </source>
</evidence>
<gene>
    <name evidence="2" type="ORF">POCTA_138.1.T0330194</name>
</gene>
<dbReference type="OMA" id="ILEGMHE"/>
<dbReference type="OrthoDB" id="299742at2759"/>
<organism evidence="2 3">
    <name type="scientific">Paramecium octaurelia</name>
    <dbReference type="NCBI Taxonomy" id="43137"/>
    <lineage>
        <taxon>Eukaryota</taxon>
        <taxon>Sar</taxon>
        <taxon>Alveolata</taxon>
        <taxon>Ciliophora</taxon>
        <taxon>Intramacronucleata</taxon>
        <taxon>Oligohymenophorea</taxon>
        <taxon>Peniculida</taxon>
        <taxon>Parameciidae</taxon>
        <taxon>Paramecium</taxon>
    </lineage>
</organism>